<gene>
    <name evidence="1" type="ORF">EZM97_27075</name>
</gene>
<dbReference type="AlphaFoldDB" id="A0A4R0YP50"/>
<dbReference type="Proteomes" id="UP000291822">
    <property type="component" value="Unassembled WGS sequence"/>
</dbReference>
<evidence type="ECO:0000313" key="2">
    <source>
        <dbReference type="Proteomes" id="UP000291822"/>
    </source>
</evidence>
<dbReference type="Pfam" id="PF04134">
    <property type="entry name" value="DCC1-like"/>
    <property type="match status" value="1"/>
</dbReference>
<comment type="caution">
    <text evidence="1">The sequence shown here is derived from an EMBL/GenBank/DDBJ whole genome shotgun (WGS) entry which is preliminary data.</text>
</comment>
<keyword evidence="2" id="KW-1185">Reference proteome</keyword>
<name>A0A4R0YP50_9GAMM</name>
<organism evidence="1 2">
    <name type="scientific">Dyella soli</name>
    <dbReference type="NCBI Taxonomy" id="522319"/>
    <lineage>
        <taxon>Bacteria</taxon>
        <taxon>Pseudomonadati</taxon>
        <taxon>Pseudomonadota</taxon>
        <taxon>Gammaproteobacteria</taxon>
        <taxon>Lysobacterales</taxon>
        <taxon>Rhodanobacteraceae</taxon>
        <taxon>Dyella</taxon>
    </lineage>
</organism>
<dbReference type="EMBL" id="SJTG01000004">
    <property type="protein sequence ID" value="TCI08301.1"/>
    <property type="molecule type" value="Genomic_DNA"/>
</dbReference>
<proteinExistence type="predicted"/>
<dbReference type="PANTHER" id="PTHR33639:SF2">
    <property type="entry name" value="DUF393 DOMAIN-CONTAINING PROTEIN"/>
    <property type="match status" value="1"/>
</dbReference>
<dbReference type="InterPro" id="IPR052927">
    <property type="entry name" value="DCC_oxidoreductase"/>
</dbReference>
<accession>A0A4R0YP50</accession>
<dbReference type="GO" id="GO:0015035">
    <property type="term" value="F:protein-disulfide reductase activity"/>
    <property type="evidence" value="ECO:0007669"/>
    <property type="project" value="InterPro"/>
</dbReference>
<evidence type="ECO:0000313" key="1">
    <source>
        <dbReference type="EMBL" id="TCI08301.1"/>
    </source>
</evidence>
<reference evidence="1 2" key="1">
    <citation type="submission" date="2019-02" db="EMBL/GenBank/DDBJ databases">
        <title>Dyella amyloliquefaciens sp. nov., isolated from forest soil.</title>
        <authorList>
            <person name="Gao Z.-H."/>
            <person name="Qiu L.-H."/>
        </authorList>
    </citation>
    <scope>NUCLEOTIDE SEQUENCE [LARGE SCALE GENOMIC DNA]</scope>
    <source>
        <strain evidence="1 2">KACC 12747</strain>
    </source>
</reference>
<dbReference type="PANTHER" id="PTHR33639">
    <property type="entry name" value="THIOL-DISULFIDE OXIDOREDUCTASE DCC"/>
    <property type="match status" value="1"/>
</dbReference>
<sequence length="142" mass="16130">MAGDRAVRSSDKPVIVFDGVCVLCNRWTSFIVRHDREGRFRLAAMQGVQGRAMLEAHGLDALSPRSFLLVQDGVGYQDTDAIVRVLRQLGGPWSIASGALRLTPRSLRDAIYRWIARHRYRLFGKRDVCYLPDPGQAWRFID</sequence>
<protein>
    <submittedName>
        <fullName evidence="1">Thiol-disulfide oxidoreductase DCC family protein</fullName>
    </submittedName>
</protein>
<dbReference type="InterPro" id="IPR007263">
    <property type="entry name" value="DCC1-like"/>
</dbReference>